<dbReference type="AlphaFoldDB" id="A0A292Z640"/>
<dbReference type="EMBL" id="BEWI01000030">
    <property type="protein sequence ID" value="GAY19717.1"/>
    <property type="molecule type" value="Genomic_DNA"/>
</dbReference>
<dbReference type="Proteomes" id="UP000221538">
    <property type="component" value="Unassembled WGS sequence"/>
</dbReference>
<reference evidence="1 2" key="2">
    <citation type="journal article" date="2013" name="Environ. Sci. Technol.">
        <title>The 4-tert-butylphenol-utilizing bacterium Sphingobium fuliginis OMI can degrade bisphenols via phenolic ring hydroxylation and meta-cleavage pathway.</title>
        <authorList>
            <person name="Ogata Y."/>
            <person name="Goda S."/>
            <person name="Toyama T."/>
            <person name="Sei K."/>
            <person name="Ike M."/>
        </authorList>
    </citation>
    <scope>NUCLEOTIDE SEQUENCE [LARGE SCALE GENOMIC DNA]</scope>
    <source>
        <strain evidence="1 2">OMI</strain>
    </source>
</reference>
<comment type="caution">
    <text evidence="1">The sequence shown here is derived from an EMBL/GenBank/DDBJ whole genome shotgun (WGS) entry which is preliminary data.</text>
</comment>
<reference evidence="1 2" key="1">
    <citation type="journal article" date="2013" name="Biodegradation">
        <title>Occurrence of 4-tert-butylphenol (4-t-BP) biodegradation in an aquatic sample caused by the presence of Spirodela polyrrhiza and isolation of a 4-t-BP-utilizing bacterium.</title>
        <authorList>
            <person name="Ogata Y."/>
            <person name="Toyama T."/>
            <person name="Yu N."/>
            <person name="Wang X."/>
            <person name="Sei K."/>
            <person name="Ike M."/>
        </authorList>
    </citation>
    <scope>NUCLEOTIDE SEQUENCE [LARGE SCALE GENOMIC DNA]</scope>
    <source>
        <strain evidence="1 2">OMI</strain>
    </source>
</reference>
<accession>A0A292Z640</accession>
<organism evidence="1 2">
    <name type="scientific">Sphingobium fuliginis (strain ATCC 27551)</name>
    <dbReference type="NCBI Taxonomy" id="336203"/>
    <lineage>
        <taxon>Bacteria</taxon>
        <taxon>Pseudomonadati</taxon>
        <taxon>Pseudomonadota</taxon>
        <taxon>Alphaproteobacteria</taxon>
        <taxon>Sphingomonadales</taxon>
        <taxon>Sphingomonadaceae</taxon>
        <taxon>Sphingobium</taxon>
    </lineage>
</organism>
<evidence type="ECO:0000313" key="1">
    <source>
        <dbReference type="EMBL" id="GAY19717.1"/>
    </source>
</evidence>
<name>A0A292Z640_SPHSA</name>
<proteinExistence type="predicted"/>
<gene>
    <name evidence="1" type="ORF">SFOMI_0237</name>
</gene>
<protein>
    <submittedName>
        <fullName evidence="1">Uncharacterized protein</fullName>
    </submittedName>
</protein>
<evidence type="ECO:0000313" key="2">
    <source>
        <dbReference type="Proteomes" id="UP000221538"/>
    </source>
</evidence>
<sequence>MQDHNAFCQRMRVERDALEAPLMTQSELPEAEAKCSAARRDHVAAIKAVIAYPSRDPDIIAHKLRFMIDQFGDEEGDLTPLLTSITGEA</sequence>